<protein>
    <submittedName>
        <fullName evidence="2">Uncharacterized protein</fullName>
    </submittedName>
</protein>
<comment type="caution">
    <text evidence="2">The sequence shown here is derived from an EMBL/GenBank/DDBJ whole genome shotgun (WGS) entry which is preliminary data.</text>
</comment>
<accession>A0A0P7AVX3</accession>
<dbReference type="Proteomes" id="UP000050424">
    <property type="component" value="Unassembled WGS sequence"/>
</dbReference>
<gene>
    <name evidence="2" type="ORF">AK830_g7872</name>
</gene>
<evidence type="ECO:0000256" key="1">
    <source>
        <dbReference type="SAM" id="MobiDB-lite"/>
    </source>
</evidence>
<evidence type="ECO:0000313" key="3">
    <source>
        <dbReference type="Proteomes" id="UP000050424"/>
    </source>
</evidence>
<keyword evidence="3" id="KW-1185">Reference proteome</keyword>
<dbReference type="InterPro" id="IPR053178">
    <property type="entry name" value="Osmoadaptation_assoc"/>
</dbReference>
<sequence length="469" mass="54095">MRPKLLSKKPRSRAKNGPAFVFVNTAHTPPTEIENQDARVIVRRQAARSGCRGRQSEGAKQAKIDQRTYSRKPRTTRKDVTVVQSIAEAENSTQMRSMTAYAPTPEPVPRPFYTGYERLRRVYNVDLMDLTSFTDVDLATNAYLLLREEPHRLTSLLQKRDSSFLTYLPSRYGSSTCLDDAMHCVTARVALMLGYPMQGPSPSFLYGKALKSLEIAIGRGKECLGSDAYCATRLMVLYELVGELYGDKSSMFEAQEWQSLFAGDFSFQLDTDSRLWWRFFGATSFLPSIVKEMRRLLKNIPHGRGYCARSLDILKRAKEMHKVLHDNHILYQRSAPYAPSLFNAPTSAESPDRVRLREFYFYPAIYVSRILATLFPSETERATYEEEAQSLANQALLIEETAAKLDPAMAWHFKQRNGLAHSIIQTRERWLFDKEHEMPWDELRIVLLQRWFEWENSWRAQVLLNVMVE</sequence>
<organism evidence="2 3">
    <name type="scientific">Neonectria ditissima</name>
    <dbReference type="NCBI Taxonomy" id="78410"/>
    <lineage>
        <taxon>Eukaryota</taxon>
        <taxon>Fungi</taxon>
        <taxon>Dikarya</taxon>
        <taxon>Ascomycota</taxon>
        <taxon>Pezizomycotina</taxon>
        <taxon>Sordariomycetes</taxon>
        <taxon>Hypocreomycetidae</taxon>
        <taxon>Hypocreales</taxon>
        <taxon>Nectriaceae</taxon>
        <taxon>Neonectria</taxon>
    </lineage>
</organism>
<evidence type="ECO:0000313" key="2">
    <source>
        <dbReference type="EMBL" id="KPM38670.1"/>
    </source>
</evidence>
<dbReference type="EMBL" id="LKCW01000127">
    <property type="protein sequence ID" value="KPM38670.1"/>
    <property type="molecule type" value="Genomic_DNA"/>
</dbReference>
<dbReference type="PANTHER" id="PTHR38111:SF6">
    <property type="entry name" value="FINGER DOMAIN PROTEIN, PUTATIVE (AFU_ORTHOLOGUE AFUA_8G01940)-RELATED"/>
    <property type="match status" value="1"/>
</dbReference>
<dbReference type="PANTHER" id="PTHR38111">
    <property type="entry name" value="ZN(2)-C6 FUNGAL-TYPE DOMAIN-CONTAINING PROTEIN-RELATED"/>
    <property type="match status" value="1"/>
</dbReference>
<name>A0A0P7AVX3_9HYPO</name>
<proteinExistence type="predicted"/>
<dbReference type="STRING" id="78410.A0A0P7AVX3"/>
<dbReference type="OrthoDB" id="5097824at2759"/>
<feature type="compositionally biased region" description="Basic and acidic residues" evidence="1">
    <location>
        <begin position="54"/>
        <end position="68"/>
    </location>
</feature>
<feature type="region of interest" description="Disordered" evidence="1">
    <location>
        <begin position="47"/>
        <end position="77"/>
    </location>
</feature>
<dbReference type="AlphaFoldDB" id="A0A0P7AVX3"/>
<reference evidence="2 3" key="1">
    <citation type="submission" date="2015-09" db="EMBL/GenBank/DDBJ databases">
        <title>Draft genome of a European isolate of the apple canker pathogen Neonectria ditissima.</title>
        <authorList>
            <person name="Gomez-Cortecero A."/>
            <person name="Harrison R.J."/>
            <person name="Armitage A.D."/>
        </authorList>
    </citation>
    <scope>NUCLEOTIDE SEQUENCE [LARGE SCALE GENOMIC DNA]</scope>
    <source>
        <strain evidence="2 3">R09/05</strain>
    </source>
</reference>